<feature type="region of interest" description="Disordered" evidence="1">
    <location>
        <begin position="42"/>
        <end position="131"/>
    </location>
</feature>
<keyword evidence="4" id="KW-1185">Reference proteome</keyword>
<reference evidence="4" key="1">
    <citation type="submission" date="2017-02" db="EMBL/GenBank/DDBJ databases">
        <authorList>
            <person name="Varghese N."/>
            <person name="Submissions S."/>
        </authorList>
    </citation>
    <scope>NUCLEOTIDE SEQUENCE [LARGE SCALE GENOMIC DNA]</scope>
    <source>
        <strain evidence="4">DSM 23966</strain>
    </source>
</reference>
<sequence length="131" mass="14157">MVKETTQKEKSTNKKILPFVMSTSMLTAAIFGAGGSAFAAEEGEEKEFKNHGAEVSSFATSTPGSPEKGSLMRTIANKNLQEKAQNEDDSDDFTDEDEATDVTVEEEDTTDLPVIDDEATEVPVEEDDATD</sequence>
<feature type="compositionally biased region" description="Acidic residues" evidence="1">
    <location>
        <begin position="87"/>
        <end position="131"/>
    </location>
</feature>
<organism evidence="3 4">
    <name type="scientific">Sporosarcina newyorkensis</name>
    <dbReference type="NCBI Taxonomy" id="759851"/>
    <lineage>
        <taxon>Bacteria</taxon>
        <taxon>Bacillati</taxon>
        <taxon>Bacillota</taxon>
        <taxon>Bacilli</taxon>
        <taxon>Bacillales</taxon>
        <taxon>Caryophanaceae</taxon>
        <taxon>Sporosarcina</taxon>
    </lineage>
</organism>
<evidence type="ECO:0000256" key="2">
    <source>
        <dbReference type="SAM" id="SignalP"/>
    </source>
</evidence>
<name>A0A1T4YZI2_9BACL</name>
<gene>
    <name evidence="3" type="ORF">SAMN04244570_0337</name>
</gene>
<evidence type="ECO:0000313" key="3">
    <source>
        <dbReference type="EMBL" id="SKB07217.1"/>
    </source>
</evidence>
<protein>
    <submittedName>
        <fullName evidence="3">Uncharacterized protein</fullName>
    </submittedName>
</protein>
<feature type="chain" id="PRO_5012391428" evidence="2">
    <location>
        <begin position="40"/>
        <end position="131"/>
    </location>
</feature>
<evidence type="ECO:0000313" key="4">
    <source>
        <dbReference type="Proteomes" id="UP000190042"/>
    </source>
</evidence>
<feature type="non-terminal residue" evidence="3">
    <location>
        <position position="131"/>
    </location>
</feature>
<dbReference type="Proteomes" id="UP000190042">
    <property type="component" value="Unassembled WGS sequence"/>
</dbReference>
<dbReference type="EMBL" id="FUYJ01000012">
    <property type="protein sequence ID" value="SKB07217.1"/>
    <property type="molecule type" value="Genomic_DNA"/>
</dbReference>
<feature type="signal peptide" evidence="2">
    <location>
        <begin position="1"/>
        <end position="39"/>
    </location>
</feature>
<accession>A0A1T4YZI2</accession>
<keyword evidence="2" id="KW-0732">Signal</keyword>
<evidence type="ECO:0000256" key="1">
    <source>
        <dbReference type="SAM" id="MobiDB-lite"/>
    </source>
</evidence>
<proteinExistence type="predicted"/>
<dbReference type="AlphaFoldDB" id="A0A1T4YZI2"/>